<comment type="caution">
    <text evidence="1">The sequence shown here is derived from an EMBL/GenBank/DDBJ whole genome shotgun (WGS) entry which is preliminary data.</text>
</comment>
<keyword evidence="2" id="KW-1185">Reference proteome</keyword>
<protein>
    <recommendedName>
        <fullName evidence="3">Secreted protein</fullName>
    </recommendedName>
</protein>
<name>A0ABT6JEG1_9GAMM</name>
<gene>
    <name evidence="1" type="ORF">QFW77_16575</name>
</gene>
<evidence type="ECO:0000313" key="1">
    <source>
        <dbReference type="EMBL" id="MDH5824588.1"/>
    </source>
</evidence>
<sequence>MNGFALLFMASIRSGLAIAGTSSPVLVWVLAARCTAEVVTECENSLTTMSTWFVDFLAGSAQLDLFMGIHVNQELI</sequence>
<organism evidence="1 2">
    <name type="scientific">Luteimonas endophytica</name>
    <dbReference type="NCBI Taxonomy" id="3042023"/>
    <lineage>
        <taxon>Bacteria</taxon>
        <taxon>Pseudomonadati</taxon>
        <taxon>Pseudomonadota</taxon>
        <taxon>Gammaproteobacteria</taxon>
        <taxon>Lysobacterales</taxon>
        <taxon>Lysobacteraceae</taxon>
        <taxon>Luteimonas</taxon>
    </lineage>
</organism>
<dbReference type="Proteomes" id="UP001156940">
    <property type="component" value="Unassembled WGS sequence"/>
</dbReference>
<dbReference type="EMBL" id="JARXRM010000045">
    <property type="protein sequence ID" value="MDH5824588.1"/>
    <property type="molecule type" value="Genomic_DNA"/>
</dbReference>
<evidence type="ECO:0000313" key="2">
    <source>
        <dbReference type="Proteomes" id="UP001156940"/>
    </source>
</evidence>
<reference evidence="1 2" key="1">
    <citation type="submission" date="2023-04" db="EMBL/GenBank/DDBJ databases">
        <title>Luteimonas endophyticus RD2P54.</title>
        <authorList>
            <person name="Sun J.-Q."/>
        </authorList>
    </citation>
    <scope>NUCLEOTIDE SEQUENCE [LARGE SCALE GENOMIC DNA]</scope>
    <source>
        <strain evidence="1 2">RD2P54</strain>
    </source>
</reference>
<evidence type="ECO:0008006" key="3">
    <source>
        <dbReference type="Google" id="ProtNLM"/>
    </source>
</evidence>
<accession>A0ABT6JEG1</accession>
<proteinExistence type="predicted"/>
<dbReference type="RefSeq" id="WP_280575921.1">
    <property type="nucleotide sequence ID" value="NZ_JARXRM010000045.1"/>
</dbReference>